<dbReference type="InterPro" id="IPR015422">
    <property type="entry name" value="PyrdxlP-dep_Trfase_small"/>
</dbReference>
<comment type="similarity">
    <text evidence="3">Belongs to the trans-sulfuration enzymes family.</text>
</comment>
<keyword evidence="5" id="KW-1185">Reference proteome</keyword>
<evidence type="ECO:0000256" key="3">
    <source>
        <dbReference type="RuleBase" id="RU362118"/>
    </source>
</evidence>
<name>A0A4R8CLF5_9ACTN</name>
<dbReference type="GO" id="GO:0030170">
    <property type="term" value="F:pyridoxal phosphate binding"/>
    <property type="evidence" value="ECO:0007669"/>
    <property type="project" value="InterPro"/>
</dbReference>
<dbReference type="Pfam" id="PF01053">
    <property type="entry name" value="Cys_Met_Meta_PP"/>
    <property type="match status" value="1"/>
</dbReference>
<dbReference type="EMBL" id="SODP01000001">
    <property type="protein sequence ID" value="TDW76871.1"/>
    <property type="molecule type" value="Genomic_DNA"/>
</dbReference>
<sequence length="378" mass="40957">MVTVLSPRPDLWTLDPGVLHLNHGSYGAVPRRTQDVMAALRIEMDANPMVWFRTVADRLTTSRLALAAFLETDPAGFALVPNASAGVTVALATLPIPAGSRIVLTDHTYGAVRYAAERFAKAHQAEIVIVHIPLEADDDTVVSLIAERLDNASVLIVDQITSGTAKVLPVDALVEAAHAHGVPIVVDGAHAPALIDAPAASGADFWTGNFHKWPAAPRATAGLVVAERWRTATMPLIVSWSEYDERMPERFDMQGTYDYVPWIAAPESLRVLADLDWPTRRPQLTALVEEGARIVAKSLGTGVAEVVHPPTTMRLVELPSSVDLSGGDALKMRISRELKAEITFTGFEDRKFIRLSAHAYNSVADYQKLSEGLSRVLA</sequence>
<proteinExistence type="inferred from homology"/>
<reference evidence="4 5" key="1">
    <citation type="submission" date="2019-03" db="EMBL/GenBank/DDBJ databases">
        <title>Genomic Encyclopedia of Type Strains, Phase III (KMG-III): the genomes of soil and plant-associated and newly described type strains.</title>
        <authorList>
            <person name="Whitman W."/>
        </authorList>
    </citation>
    <scope>NUCLEOTIDE SEQUENCE [LARGE SCALE GENOMIC DNA]</scope>
    <source>
        <strain evidence="4 5">VKM Ac-2573</strain>
    </source>
</reference>
<dbReference type="Proteomes" id="UP000295146">
    <property type="component" value="Unassembled WGS sequence"/>
</dbReference>
<evidence type="ECO:0000313" key="5">
    <source>
        <dbReference type="Proteomes" id="UP000295146"/>
    </source>
</evidence>
<accession>A0A4R8CLF5</accession>
<dbReference type="PANTHER" id="PTHR43092">
    <property type="entry name" value="L-CYSTEINE DESULFHYDRASE"/>
    <property type="match status" value="1"/>
</dbReference>
<comment type="caution">
    <text evidence="4">The sequence shown here is derived from an EMBL/GenBank/DDBJ whole genome shotgun (WGS) entry which is preliminary data.</text>
</comment>
<dbReference type="Gene3D" id="3.40.640.10">
    <property type="entry name" value="Type I PLP-dependent aspartate aminotransferase-like (Major domain)"/>
    <property type="match status" value="1"/>
</dbReference>
<dbReference type="Gene3D" id="3.90.1150.10">
    <property type="entry name" value="Aspartate Aminotransferase, domain 1"/>
    <property type="match status" value="1"/>
</dbReference>
<dbReference type="InterPro" id="IPR015421">
    <property type="entry name" value="PyrdxlP-dep_Trfase_major"/>
</dbReference>
<dbReference type="OrthoDB" id="250246at2"/>
<dbReference type="SUPFAM" id="SSF53383">
    <property type="entry name" value="PLP-dependent transferases"/>
    <property type="match status" value="1"/>
</dbReference>
<dbReference type="GO" id="GO:0019346">
    <property type="term" value="P:transsulfuration"/>
    <property type="evidence" value="ECO:0007669"/>
    <property type="project" value="InterPro"/>
</dbReference>
<comment type="cofactor">
    <cofactor evidence="1 3">
        <name>pyridoxal 5'-phosphate</name>
        <dbReference type="ChEBI" id="CHEBI:597326"/>
    </cofactor>
</comment>
<evidence type="ECO:0000313" key="4">
    <source>
        <dbReference type="EMBL" id="TDW76871.1"/>
    </source>
</evidence>
<keyword evidence="2 3" id="KW-0663">Pyridoxal phosphate</keyword>
<dbReference type="InterPro" id="IPR000277">
    <property type="entry name" value="Cys/Met-Metab_PyrdxlP-dep_enz"/>
</dbReference>
<dbReference type="PANTHER" id="PTHR43092:SF4">
    <property type="entry name" value="AMINOTRANSFERASE CLASS V DOMAIN-CONTAINING PROTEIN"/>
    <property type="match status" value="1"/>
</dbReference>
<protein>
    <submittedName>
        <fullName evidence="4">Isopenicillin-N epimerase</fullName>
    </submittedName>
</protein>
<evidence type="ECO:0000256" key="2">
    <source>
        <dbReference type="ARBA" id="ARBA00022898"/>
    </source>
</evidence>
<evidence type="ECO:0000256" key="1">
    <source>
        <dbReference type="ARBA" id="ARBA00001933"/>
    </source>
</evidence>
<organism evidence="4 5">
    <name type="scientific">Kribbella pratensis</name>
    <dbReference type="NCBI Taxonomy" id="2512112"/>
    <lineage>
        <taxon>Bacteria</taxon>
        <taxon>Bacillati</taxon>
        <taxon>Actinomycetota</taxon>
        <taxon>Actinomycetes</taxon>
        <taxon>Propionibacteriales</taxon>
        <taxon>Kribbellaceae</taxon>
        <taxon>Kribbella</taxon>
    </lineage>
</organism>
<dbReference type="InterPro" id="IPR015424">
    <property type="entry name" value="PyrdxlP-dep_Trfase"/>
</dbReference>
<gene>
    <name evidence="4" type="ORF">EV653_2031</name>
</gene>
<dbReference type="AlphaFoldDB" id="A0A4R8CLF5"/>